<dbReference type="Gene3D" id="3.30.420.10">
    <property type="entry name" value="Ribonuclease H-like superfamily/Ribonuclease H"/>
    <property type="match status" value="1"/>
</dbReference>
<reference evidence="3" key="1">
    <citation type="submission" date="2020-08" db="EMBL/GenBank/DDBJ databases">
        <title>Novel species isolated from subtropical streams in China.</title>
        <authorList>
            <person name="Lu H."/>
        </authorList>
    </citation>
    <scope>NUCLEOTIDE SEQUENCE</scope>
    <source>
        <strain evidence="3">CY7W</strain>
    </source>
</reference>
<dbReference type="InterPro" id="IPR012337">
    <property type="entry name" value="RNaseH-like_sf"/>
</dbReference>
<dbReference type="GO" id="GO:0015074">
    <property type="term" value="P:DNA integration"/>
    <property type="evidence" value="ECO:0007669"/>
    <property type="project" value="InterPro"/>
</dbReference>
<dbReference type="Pfam" id="PF09299">
    <property type="entry name" value="Mu-transpos_C"/>
    <property type="match status" value="1"/>
</dbReference>
<feature type="region of interest" description="Disordered" evidence="1">
    <location>
        <begin position="576"/>
        <end position="636"/>
    </location>
</feature>
<dbReference type="RefSeq" id="WP_186882233.1">
    <property type="nucleotide sequence ID" value="NZ_JACOGG010000018.1"/>
</dbReference>
<dbReference type="PROSITE" id="PS50994">
    <property type="entry name" value="INTEGRASE"/>
    <property type="match status" value="1"/>
</dbReference>
<dbReference type="InterPro" id="IPR001584">
    <property type="entry name" value="Integrase_cat-core"/>
</dbReference>
<gene>
    <name evidence="3" type="ORF">H8K47_15120</name>
</gene>
<evidence type="ECO:0000313" key="4">
    <source>
        <dbReference type="Proteomes" id="UP000612361"/>
    </source>
</evidence>
<dbReference type="InterPro" id="IPR015378">
    <property type="entry name" value="Transposase-like_Mu_C"/>
</dbReference>
<dbReference type="AlphaFoldDB" id="A0A923KWL6"/>
<protein>
    <submittedName>
        <fullName evidence="3">DDE-type integrase/transposase/recombinase</fullName>
    </submittedName>
</protein>
<feature type="domain" description="Integrase catalytic" evidence="2">
    <location>
        <begin position="234"/>
        <end position="437"/>
    </location>
</feature>
<dbReference type="SUPFAM" id="SSF53098">
    <property type="entry name" value="Ribonuclease H-like"/>
    <property type="match status" value="1"/>
</dbReference>
<dbReference type="EMBL" id="JACOGG010000018">
    <property type="protein sequence ID" value="MBC3936697.1"/>
    <property type="molecule type" value="Genomic_DNA"/>
</dbReference>
<organism evidence="3 4">
    <name type="scientific">Undibacterium rugosum</name>
    <dbReference type="NCBI Taxonomy" id="2762291"/>
    <lineage>
        <taxon>Bacteria</taxon>
        <taxon>Pseudomonadati</taxon>
        <taxon>Pseudomonadota</taxon>
        <taxon>Betaproteobacteria</taxon>
        <taxon>Burkholderiales</taxon>
        <taxon>Oxalobacteraceae</taxon>
        <taxon>Undibacterium</taxon>
    </lineage>
</organism>
<dbReference type="Proteomes" id="UP000612361">
    <property type="component" value="Unassembled WGS sequence"/>
</dbReference>
<sequence>MMEKQDRSVLWIEKGATISSHGREYVIVALADINLVLAKEVGSGEKVLLKIGDLEPPRPVGSREPEPIAERNLETVSAEDWLIAEERKRLITPLLNKDFQRRDALSTQLAKEAEVSVATIYRWLSTYRHSELLSSLLPNNTQRGGKGKPRLLPEVETIIATTIENFYDIEQKNSIAATIEEIRRLCSNANLPLPAINTIRTRLGKTNGRARVKKREGEAKAHDLHDPIKGKIPDAEWPLALVQIDHTLLPVIIVDDVYRKSIRRAWITLAIDVNTRVCVGMYLSLDAPSAMSAGMCISHAILMKDKWLNRLGITSVDWPCWGTMGILHMDNAREFRGDMLKFACKEYDIDLHLRPVKKPRYGAHIERLMGTVSEGLKTLKGATFSGPQEKGTYDAEGNACMTFSELEKWLVLFFGRYHRKVHSGIGTTPLTKWREGLLGTKDKPGRGLPARRIDEEMLRINFMPFFERTVQNYGVLIDDVHYYHDVLRPWINAKHPEYEKHKRKFRFHRDPRDISALYFFDEIAQRYFAIPYRDVSLPPASIWELREAHRKADEKGIPHENEKAVFALLTEQRELEKDAAEKTKSARRAQQRRVQHSNARAQKKEDLPTASQATSSAPPPVVKGYDPDAVQPLDDE</sequence>
<evidence type="ECO:0000259" key="2">
    <source>
        <dbReference type="PROSITE" id="PS50994"/>
    </source>
</evidence>
<evidence type="ECO:0000313" key="3">
    <source>
        <dbReference type="EMBL" id="MBC3936697.1"/>
    </source>
</evidence>
<keyword evidence="4" id="KW-1185">Reference proteome</keyword>
<name>A0A923KWL6_9BURK</name>
<evidence type="ECO:0000256" key="1">
    <source>
        <dbReference type="SAM" id="MobiDB-lite"/>
    </source>
</evidence>
<accession>A0A923KWL6</accession>
<proteinExistence type="predicted"/>
<feature type="compositionally biased region" description="Basic residues" evidence="1">
    <location>
        <begin position="585"/>
        <end position="595"/>
    </location>
</feature>
<comment type="caution">
    <text evidence="3">The sequence shown here is derived from an EMBL/GenBank/DDBJ whole genome shotgun (WGS) entry which is preliminary data.</text>
</comment>
<dbReference type="GO" id="GO:0003676">
    <property type="term" value="F:nucleic acid binding"/>
    <property type="evidence" value="ECO:0007669"/>
    <property type="project" value="InterPro"/>
</dbReference>
<dbReference type="InterPro" id="IPR036397">
    <property type="entry name" value="RNaseH_sf"/>
</dbReference>